<dbReference type="SUPFAM" id="SSF55068">
    <property type="entry name" value="Peptide methionine sulfoxide reductase"/>
    <property type="match status" value="1"/>
</dbReference>
<feature type="chain" id="PRO_5022807411" description="Peptide methionine sulfoxide reductase MsrA" evidence="5">
    <location>
        <begin position="22"/>
        <end position="229"/>
    </location>
</feature>
<comment type="similarity">
    <text evidence="4">Belongs to the MsrA Met sulfoxide reductase family.</text>
</comment>
<dbReference type="AlphaFoldDB" id="A0A5B7ZVU2"/>
<name>A0A5B7ZVU2_9BACT</name>
<feature type="signal peptide" evidence="5">
    <location>
        <begin position="1"/>
        <end position="21"/>
    </location>
</feature>
<dbReference type="HAMAP" id="MF_01401">
    <property type="entry name" value="MsrA"/>
    <property type="match status" value="1"/>
</dbReference>
<dbReference type="GO" id="GO:0008113">
    <property type="term" value="F:peptide-methionine (S)-S-oxide reductase activity"/>
    <property type="evidence" value="ECO:0007669"/>
    <property type="project" value="UniProtKB-UniRule"/>
</dbReference>
<dbReference type="InterPro" id="IPR002569">
    <property type="entry name" value="Met_Sox_Rdtase_MsrA_dom"/>
</dbReference>
<dbReference type="PANTHER" id="PTHR43774">
    <property type="entry name" value="PEPTIDE METHIONINE SULFOXIDE REDUCTASE"/>
    <property type="match status" value="1"/>
</dbReference>
<comment type="function">
    <text evidence="4">Has an important function as a repair enzyme for proteins that have been inactivated by oxidation. Catalyzes the reversible oxidation-reduction of methionine sulfoxide in proteins to methionine.</text>
</comment>
<gene>
    <name evidence="4 7" type="primary">msrA</name>
    <name evidence="7" type="ORF">FHG12_03510</name>
</gene>
<evidence type="ECO:0000259" key="6">
    <source>
        <dbReference type="Pfam" id="PF01625"/>
    </source>
</evidence>
<dbReference type="NCBIfam" id="TIGR00401">
    <property type="entry name" value="msrA"/>
    <property type="match status" value="1"/>
</dbReference>
<dbReference type="GO" id="GO:0033744">
    <property type="term" value="F:L-methionine:thioredoxin-disulfide S-oxidoreductase activity"/>
    <property type="evidence" value="ECO:0007669"/>
    <property type="project" value="RHEA"/>
</dbReference>
<evidence type="ECO:0000256" key="4">
    <source>
        <dbReference type="HAMAP-Rule" id="MF_01401"/>
    </source>
</evidence>
<comment type="catalytic activity">
    <reaction evidence="3 4">
        <text>[thioredoxin]-disulfide + L-methionine + H2O = L-methionine (S)-S-oxide + [thioredoxin]-dithiol</text>
        <dbReference type="Rhea" id="RHEA:19993"/>
        <dbReference type="Rhea" id="RHEA-COMP:10698"/>
        <dbReference type="Rhea" id="RHEA-COMP:10700"/>
        <dbReference type="ChEBI" id="CHEBI:15377"/>
        <dbReference type="ChEBI" id="CHEBI:29950"/>
        <dbReference type="ChEBI" id="CHEBI:50058"/>
        <dbReference type="ChEBI" id="CHEBI:57844"/>
        <dbReference type="ChEBI" id="CHEBI:58772"/>
        <dbReference type="EC" id="1.8.4.11"/>
    </reaction>
</comment>
<dbReference type="Proteomes" id="UP000305398">
    <property type="component" value="Chromosome"/>
</dbReference>
<accession>A0A5B7ZVU2</accession>
<evidence type="ECO:0000256" key="5">
    <source>
        <dbReference type="SAM" id="SignalP"/>
    </source>
</evidence>
<reference evidence="7 8" key="1">
    <citation type="submission" date="2019-06" db="EMBL/GenBank/DDBJ databases">
        <authorList>
            <person name="Srinivasan S."/>
        </authorList>
    </citation>
    <scope>NUCLEOTIDE SEQUENCE [LARGE SCALE GENOMIC DNA]</scope>
    <source>
        <strain evidence="7 8">17J68-5</strain>
    </source>
</reference>
<dbReference type="KEGG" id="hyj:FHG12_03510"/>
<dbReference type="EC" id="1.8.4.11" evidence="4"/>
<sequence length="229" mass="25547">MQTRNFFLALAIATSSLASLAFVPLSPDNPTVSLKRSTANPAPKDLTGLAVATFAGGCFWSNEETFEEVRGVTVVVSGYAGGTVKNPSYEDVASQRTGHAESVQVYYNPKQVTYQQLLDVFFLGAHNPTELNRQGPDTGPEYRSVAFYRSPQEKQLIEATIKRIDASHHYDAPIVTQVAPYTQFWTAEDYHQGYYRLHPTQGYIDHVSRPKVEKFRKAFPNLLKPAEVL</sequence>
<dbReference type="Gene3D" id="3.30.1060.10">
    <property type="entry name" value="Peptide methionine sulphoxide reductase MsrA"/>
    <property type="match status" value="1"/>
</dbReference>
<organism evidence="7 8">
    <name type="scientific">Hymenobacter jejuensis</name>
    <dbReference type="NCBI Taxonomy" id="2502781"/>
    <lineage>
        <taxon>Bacteria</taxon>
        <taxon>Pseudomonadati</taxon>
        <taxon>Bacteroidota</taxon>
        <taxon>Cytophagia</taxon>
        <taxon>Cytophagales</taxon>
        <taxon>Hymenobacteraceae</taxon>
        <taxon>Hymenobacter</taxon>
    </lineage>
</organism>
<keyword evidence="1 4" id="KW-0560">Oxidoreductase</keyword>
<evidence type="ECO:0000313" key="8">
    <source>
        <dbReference type="Proteomes" id="UP000305398"/>
    </source>
</evidence>
<evidence type="ECO:0000313" key="7">
    <source>
        <dbReference type="EMBL" id="QDA59231.1"/>
    </source>
</evidence>
<feature type="active site" evidence="4">
    <location>
        <position position="58"/>
    </location>
</feature>
<evidence type="ECO:0000256" key="3">
    <source>
        <dbReference type="ARBA" id="ARBA00048782"/>
    </source>
</evidence>
<proteinExistence type="inferred from homology"/>
<keyword evidence="8" id="KW-1185">Reference proteome</keyword>
<feature type="domain" description="Peptide methionine sulphoxide reductase MsrA" evidence="6">
    <location>
        <begin position="52"/>
        <end position="203"/>
    </location>
</feature>
<evidence type="ECO:0000256" key="2">
    <source>
        <dbReference type="ARBA" id="ARBA00047806"/>
    </source>
</evidence>
<evidence type="ECO:0000256" key="1">
    <source>
        <dbReference type="ARBA" id="ARBA00023002"/>
    </source>
</evidence>
<dbReference type="EMBL" id="CP040896">
    <property type="protein sequence ID" value="QDA59231.1"/>
    <property type="molecule type" value="Genomic_DNA"/>
</dbReference>
<dbReference type="OrthoDB" id="4174719at2"/>
<dbReference type="InterPro" id="IPR036509">
    <property type="entry name" value="Met_Sox_Rdtase_MsrA_sf"/>
</dbReference>
<comment type="catalytic activity">
    <reaction evidence="2 4">
        <text>L-methionyl-[protein] + [thioredoxin]-disulfide + H2O = L-methionyl-(S)-S-oxide-[protein] + [thioredoxin]-dithiol</text>
        <dbReference type="Rhea" id="RHEA:14217"/>
        <dbReference type="Rhea" id="RHEA-COMP:10698"/>
        <dbReference type="Rhea" id="RHEA-COMP:10700"/>
        <dbReference type="Rhea" id="RHEA-COMP:12313"/>
        <dbReference type="Rhea" id="RHEA-COMP:12315"/>
        <dbReference type="ChEBI" id="CHEBI:15377"/>
        <dbReference type="ChEBI" id="CHEBI:16044"/>
        <dbReference type="ChEBI" id="CHEBI:29950"/>
        <dbReference type="ChEBI" id="CHEBI:44120"/>
        <dbReference type="ChEBI" id="CHEBI:50058"/>
        <dbReference type="EC" id="1.8.4.11"/>
    </reaction>
</comment>
<dbReference type="PANTHER" id="PTHR43774:SF1">
    <property type="entry name" value="PEPTIDE METHIONINE SULFOXIDE REDUCTASE MSRA 2"/>
    <property type="match status" value="1"/>
</dbReference>
<dbReference type="Pfam" id="PF01625">
    <property type="entry name" value="PMSR"/>
    <property type="match status" value="1"/>
</dbReference>
<protein>
    <recommendedName>
        <fullName evidence="4">Peptide methionine sulfoxide reductase MsrA</fullName>
        <shortName evidence="4">Protein-methionine-S-oxide reductase</shortName>
        <ecNumber evidence="4">1.8.4.11</ecNumber>
    </recommendedName>
    <alternativeName>
        <fullName evidence="4">Peptide-methionine (S)-S-oxide reductase</fullName>
        <shortName evidence="4">Peptide Met(O) reductase</shortName>
    </alternativeName>
</protein>
<keyword evidence="5" id="KW-0732">Signal</keyword>